<name>A0A4Z0RXZ7_WEICO</name>
<sequence length="158" mass="18422">MLASQNQIRWREFWEQFQLNATKEFGWLRNARWTLYRCRQTLSEEAFSRLLHGAPTDMTGDFYQSVPDGDGPHRISGLLKWLSGGYLSNGQFVLQGVPAKPILEQWCFSLVDAEGHRLDFEVAAGKMRVRPTRTMTVKTNTYEIVCRRQKYTTIWKSL</sequence>
<comment type="caution">
    <text evidence="1">The sequence shown here is derived from an EMBL/GenBank/DDBJ whole genome shotgun (WGS) entry which is preliminary data.</text>
</comment>
<dbReference type="Proteomes" id="UP000297646">
    <property type="component" value="Unassembled WGS sequence"/>
</dbReference>
<gene>
    <name evidence="1" type="ORF">C6P11_02835</name>
</gene>
<proteinExistence type="predicted"/>
<dbReference type="AlphaFoldDB" id="A0A4Z0RXZ7"/>
<reference evidence="1 2" key="1">
    <citation type="submission" date="2018-03" db="EMBL/GenBank/DDBJ databases">
        <title>Genome sequencing of Weissella confusa isolates.</title>
        <authorList>
            <person name="Kajala I."/>
            <person name="Baruah R."/>
            <person name="Bergsveinson J."/>
            <person name="Juvonen R."/>
            <person name="Ziola B."/>
        </authorList>
    </citation>
    <scope>NUCLEOTIDE SEQUENCE [LARGE SCALE GENOMIC DNA]</scope>
    <source>
        <strain evidence="1 2">VTT E-062653</strain>
    </source>
</reference>
<dbReference type="EMBL" id="PVSN01000019">
    <property type="protein sequence ID" value="TGE74695.1"/>
    <property type="molecule type" value="Genomic_DNA"/>
</dbReference>
<protein>
    <submittedName>
        <fullName evidence="1">Uncharacterized protein</fullName>
    </submittedName>
</protein>
<evidence type="ECO:0000313" key="1">
    <source>
        <dbReference type="EMBL" id="TGE74695.1"/>
    </source>
</evidence>
<evidence type="ECO:0000313" key="2">
    <source>
        <dbReference type="Proteomes" id="UP000297646"/>
    </source>
</evidence>
<organism evidence="1 2">
    <name type="scientific">Weissella confusa</name>
    <name type="common">Lactobacillus confusus</name>
    <dbReference type="NCBI Taxonomy" id="1583"/>
    <lineage>
        <taxon>Bacteria</taxon>
        <taxon>Bacillati</taxon>
        <taxon>Bacillota</taxon>
        <taxon>Bacilli</taxon>
        <taxon>Lactobacillales</taxon>
        <taxon>Lactobacillaceae</taxon>
        <taxon>Weissella</taxon>
    </lineage>
</organism>
<accession>A0A4Z0RXZ7</accession>